<accession>A0A645FLB2</accession>
<dbReference type="AlphaFoldDB" id="A0A645FLB2"/>
<name>A0A645FLB2_9ZZZZ</name>
<gene>
    <name evidence="2" type="ORF">SDC9_160313</name>
</gene>
<organism evidence="2">
    <name type="scientific">bioreactor metagenome</name>
    <dbReference type="NCBI Taxonomy" id="1076179"/>
    <lineage>
        <taxon>unclassified sequences</taxon>
        <taxon>metagenomes</taxon>
        <taxon>ecological metagenomes</taxon>
    </lineage>
</organism>
<evidence type="ECO:0000256" key="1">
    <source>
        <dbReference type="SAM" id="MobiDB-lite"/>
    </source>
</evidence>
<reference evidence="2" key="1">
    <citation type="submission" date="2019-08" db="EMBL/GenBank/DDBJ databases">
        <authorList>
            <person name="Kucharzyk K."/>
            <person name="Murdoch R.W."/>
            <person name="Higgins S."/>
            <person name="Loffler F."/>
        </authorList>
    </citation>
    <scope>NUCLEOTIDE SEQUENCE</scope>
</reference>
<dbReference type="EMBL" id="VSSQ01059435">
    <property type="protein sequence ID" value="MPN12993.1"/>
    <property type="molecule type" value="Genomic_DNA"/>
</dbReference>
<proteinExistence type="predicted"/>
<evidence type="ECO:0000313" key="2">
    <source>
        <dbReference type="EMBL" id="MPN12993.1"/>
    </source>
</evidence>
<feature type="region of interest" description="Disordered" evidence="1">
    <location>
        <begin position="37"/>
        <end position="64"/>
    </location>
</feature>
<protein>
    <submittedName>
        <fullName evidence="2">Uncharacterized protein</fullName>
    </submittedName>
</protein>
<comment type="caution">
    <text evidence="2">The sequence shown here is derived from an EMBL/GenBank/DDBJ whole genome shotgun (WGS) entry which is preliminary data.</text>
</comment>
<sequence>MVDLRQFRVRFPEAHGAGHIGKVAVENCAEVESDEVAPLEHPLRKHSVGPGPPGSRGRHEMPLGHLLGSPCADFVHQIGGDLRFGAPGTDGREKRLEGFSGNAGGPAHYAQLLLVLHRPDPPDQAGRPRH</sequence>